<evidence type="ECO:0000313" key="2">
    <source>
        <dbReference type="Proteomes" id="UP001488805"/>
    </source>
</evidence>
<evidence type="ECO:0008006" key="3">
    <source>
        <dbReference type="Google" id="ProtNLM"/>
    </source>
</evidence>
<evidence type="ECO:0000313" key="1">
    <source>
        <dbReference type="EMBL" id="KAK9537545.1"/>
    </source>
</evidence>
<keyword evidence="2" id="KW-1185">Reference proteome</keyword>
<proteinExistence type="predicted"/>
<organism evidence="1 2">
    <name type="scientific">Zoarces viviparus</name>
    <name type="common">Viviparous eelpout</name>
    <name type="synonym">Blennius viviparus</name>
    <dbReference type="NCBI Taxonomy" id="48416"/>
    <lineage>
        <taxon>Eukaryota</taxon>
        <taxon>Metazoa</taxon>
        <taxon>Chordata</taxon>
        <taxon>Craniata</taxon>
        <taxon>Vertebrata</taxon>
        <taxon>Euteleostomi</taxon>
        <taxon>Actinopterygii</taxon>
        <taxon>Neopterygii</taxon>
        <taxon>Teleostei</taxon>
        <taxon>Neoteleostei</taxon>
        <taxon>Acanthomorphata</taxon>
        <taxon>Eupercaria</taxon>
        <taxon>Perciformes</taxon>
        <taxon>Cottioidei</taxon>
        <taxon>Zoarcales</taxon>
        <taxon>Zoarcidae</taxon>
        <taxon>Zoarcinae</taxon>
        <taxon>Zoarces</taxon>
    </lineage>
</organism>
<accession>A0AAW1FRP4</accession>
<protein>
    <recommendedName>
        <fullName evidence="3">Secreted protein</fullName>
    </recommendedName>
</protein>
<dbReference type="EMBL" id="JBCEZU010000034">
    <property type="protein sequence ID" value="KAK9537545.1"/>
    <property type="molecule type" value="Genomic_DNA"/>
</dbReference>
<dbReference type="AlphaFoldDB" id="A0AAW1FRP4"/>
<sequence>MDVQHTFSLALIHMSLSEVCSANPLKFSSTGGGANPLIAFDSFPPMPPQLCEAFVRGVCMAERTFAAMDTVFP</sequence>
<reference evidence="1 2" key="1">
    <citation type="journal article" date="2024" name="Genome Biol. Evol.">
        <title>Chromosome-level genome assembly of the viviparous eelpout Zoarces viviparus.</title>
        <authorList>
            <person name="Fuhrmann N."/>
            <person name="Brasseur M.V."/>
            <person name="Bakowski C.E."/>
            <person name="Podsiadlowski L."/>
            <person name="Prost S."/>
            <person name="Krehenwinkel H."/>
            <person name="Mayer C."/>
        </authorList>
    </citation>
    <scope>NUCLEOTIDE SEQUENCE [LARGE SCALE GENOMIC DNA]</scope>
    <source>
        <strain evidence="1">NO-MEL_2022_Ind0_liver</strain>
    </source>
</reference>
<name>A0AAW1FRP4_ZOAVI</name>
<dbReference type="Proteomes" id="UP001488805">
    <property type="component" value="Unassembled WGS sequence"/>
</dbReference>
<gene>
    <name evidence="1" type="ORF">VZT92_005152</name>
</gene>
<comment type="caution">
    <text evidence="1">The sequence shown here is derived from an EMBL/GenBank/DDBJ whole genome shotgun (WGS) entry which is preliminary data.</text>
</comment>